<dbReference type="EMBL" id="BAAAGS010000069">
    <property type="protein sequence ID" value="GAA0556054.1"/>
    <property type="molecule type" value="Genomic_DNA"/>
</dbReference>
<dbReference type="RefSeq" id="WP_009950000.1">
    <property type="nucleotide sequence ID" value="NZ_BAAAGS010000069.1"/>
</dbReference>
<gene>
    <name evidence="9" type="ORF">GCM10009533_62310</name>
</gene>
<comment type="similarity">
    <text evidence="1">Belongs to the sigma-70 factor family. ECF subfamily.</text>
</comment>
<dbReference type="InterPro" id="IPR036388">
    <property type="entry name" value="WH-like_DNA-bd_sf"/>
</dbReference>
<dbReference type="CDD" id="cd06171">
    <property type="entry name" value="Sigma70_r4"/>
    <property type="match status" value="1"/>
</dbReference>
<feature type="region of interest" description="Disordered" evidence="6">
    <location>
        <begin position="1"/>
        <end position="30"/>
    </location>
</feature>
<dbReference type="PANTHER" id="PTHR43133">
    <property type="entry name" value="RNA POLYMERASE ECF-TYPE SIGMA FACTO"/>
    <property type="match status" value="1"/>
</dbReference>
<dbReference type="Pfam" id="PF04542">
    <property type="entry name" value="Sigma70_r2"/>
    <property type="match status" value="1"/>
</dbReference>
<keyword evidence="10" id="KW-1185">Reference proteome</keyword>
<dbReference type="InterPro" id="IPR013325">
    <property type="entry name" value="RNA_pol_sigma_r2"/>
</dbReference>
<dbReference type="InterPro" id="IPR013324">
    <property type="entry name" value="RNA_pol_sigma_r3/r4-like"/>
</dbReference>
<dbReference type="SUPFAM" id="SSF88659">
    <property type="entry name" value="Sigma3 and sigma4 domains of RNA polymerase sigma factors"/>
    <property type="match status" value="1"/>
</dbReference>
<evidence type="ECO:0000313" key="10">
    <source>
        <dbReference type="Proteomes" id="UP001500729"/>
    </source>
</evidence>
<feature type="domain" description="RNA polymerase sigma-70 region 4" evidence="8">
    <location>
        <begin position="139"/>
        <end position="187"/>
    </location>
</feature>
<dbReference type="InterPro" id="IPR007627">
    <property type="entry name" value="RNA_pol_sigma70_r2"/>
</dbReference>
<keyword evidence="4" id="KW-0238">DNA-binding</keyword>
<dbReference type="Pfam" id="PF04545">
    <property type="entry name" value="Sigma70_r4"/>
    <property type="match status" value="1"/>
</dbReference>
<sequence>MVSAVAPHQVDTDETERHTSAGTPGSPAIDPQALVNQLYRDYSAALRAYVGRMMSDPHHAEDIVQETMLRAWRHADALNRPDLGSPWGWLTKVARNIAIDKIRARRARPTEVEESAGVPIGILRDHSDEVVTSMSLANALHTLIPEHRSVLYEVYFADRTAASAADALGIPVGTVKSRLHHALRKLKSSIEPSQLAA</sequence>
<dbReference type="Gene3D" id="1.10.10.10">
    <property type="entry name" value="Winged helix-like DNA-binding domain superfamily/Winged helix DNA-binding domain"/>
    <property type="match status" value="1"/>
</dbReference>
<comment type="caution">
    <text evidence="9">The sequence shown here is derived from an EMBL/GenBank/DDBJ whole genome shotgun (WGS) entry which is preliminary data.</text>
</comment>
<keyword evidence="2" id="KW-0805">Transcription regulation</keyword>
<feature type="domain" description="RNA polymerase sigma-70 region 2" evidence="7">
    <location>
        <begin position="38"/>
        <end position="106"/>
    </location>
</feature>
<evidence type="ECO:0000259" key="7">
    <source>
        <dbReference type="Pfam" id="PF04542"/>
    </source>
</evidence>
<evidence type="ECO:0000313" key="9">
    <source>
        <dbReference type="EMBL" id="GAA0556054.1"/>
    </source>
</evidence>
<evidence type="ECO:0000256" key="4">
    <source>
        <dbReference type="ARBA" id="ARBA00023125"/>
    </source>
</evidence>
<name>A0ABN1E062_SACER</name>
<reference evidence="9 10" key="1">
    <citation type="journal article" date="2019" name="Int. J. Syst. Evol. Microbiol.">
        <title>The Global Catalogue of Microorganisms (GCM) 10K type strain sequencing project: providing services to taxonomists for standard genome sequencing and annotation.</title>
        <authorList>
            <consortium name="The Broad Institute Genomics Platform"/>
            <consortium name="The Broad Institute Genome Sequencing Center for Infectious Disease"/>
            <person name="Wu L."/>
            <person name="Ma J."/>
        </authorList>
    </citation>
    <scope>NUCLEOTIDE SEQUENCE [LARGE SCALE GENOMIC DNA]</scope>
    <source>
        <strain evidence="9 10">JCM 10303</strain>
    </source>
</reference>
<dbReference type="NCBIfam" id="TIGR02937">
    <property type="entry name" value="sigma70-ECF"/>
    <property type="match status" value="1"/>
</dbReference>
<dbReference type="InterPro" id="IPR007630">
    <property type="entry name" value="RNA_pol_sigma70_r4"/>
</dbReference>
<dbReference type="InterPro" id="IPR014284">
    <property type="entry name" value="RNA_pol_sigma-70_dom"/>
</dbReference>
<dbReference type="Proteomes" id="UP001500729">
    <property type="component" value="Unassembled WGS sequence"/>
</dbReference>
<evidence type="ECO:0000256" key="1">
    <source>
        <dbReference type="ARBA" id="ARBA00010641"/>
    </source>
</evidence>
<protein>
    <submittedName>
        <fullName evidence="9">Sigma-70 family RNA polymerase sigma factor</fullName>
    </submittedName>
</protein>
<evidence type="ECO:0000259" key="8">
    <source>
        <dbReference type="Pfam" id="PF04545"/>
    </source>
</evidence>
<dbReference type="Gene3D" id="1.10.1740.10">
    <property type="match status" value="1"/>
</dbReference>
<dbReference type="InterPro" id="IPR039425">
    <property type="entry name" value="RNA_pol_sigma-70-like"/>
</dbReference>
<organism evidence="9 10">
    <name type="scientific">Saccharopolyspora erythraea</name>
    <name type="common">Streptomyces erythraeus</name>
    <dbReference type="NCBI Taxonomy" id="1836"/>
    <lineage>
        <taxon>Bacteria</taxon>
        <taxon>Bacillati</taxon>
        <taxon>Actinomycetota</taxon>
        <taxon>Actinomycetes</taxon>
        <taxon>Pseudonocardiales</taxon>
        <taxon>Pseudonocardiaceae</taxon>
        <taxon>Saccharopolyspora</taxon>
    </lineage>
</organism>
<keyword evidence="5" id="KW-0804">Transcription</keyword>
<proteinExistence type="inferred from homology"/>
<evidence type="ECO:0000256" key="5">
    <source>
        <dbReference type="ARBA" id="ARBA00023163"/>
    </source>
</evidence>
<dbReference type="SUPFAM" id="SSF88946">
    <property type="entry name" value="Sigma2 domain of RNA polymerase sigma factors"/>
    <property type="match status" value="1"/>
</dbReference>
<accession>A0ABN1E062</accession>
<keyword evidence="3" id="KW-0731">Sigma factor</keyword>
<evidence type="ECO:0000256" key="3">
    <source>
        <dbReference type="ARBA" id="ARBA00023082"/>
    </source>
</evidence>
<evidence type="ECO:0000256" key="2">
    <source>
        <dbReference type="ARBA" id="ARBA00023015"/>
    </source>
</evidence>
<dbReference type="PANTHER" id="PTHR43133:SF52">
    <property type="entry name" value="ECF RNA POLYMERASE SIGMA FACTOR SIGL"/>
    <property type="match status" value="1"/>
</dbReference>
<evidence type="ECO:0000256" key="6">
    <source>
        <dbReference type="SAM" id="MobiDB-lite"/>
    </source>
</evidence>